<dbReference type="EMBL" id="VEPZ02001152">
    <property type="protein sequence ID" value="KAE8690449.1"/>
    <property type="molecule type" value="Genomic_DNA"/>
</dbReference>
<proteinExistence type="predicted"/>
<dbReference type="SUPFAM" id="SSF56672">
    <property type="entry name" value="DNA/RNA polymerases"/>
    <property type="match status" value="1"/>
</dbReference>
<evidence type="ECO:0000313" key="4">
    <source>
        <dbReference type="EMBL" id="KAE8690449.1"/>
    </source>
</evidence>
<dbReference type="InterPro" id="IPR013103">
    <property type="entry name" value="RVT_2"/>
</dbReference>
<dbReference type="Pfam" id="PF07727">
    <property type="entry name" value="RVT_2"/>
    <property type="match status" value="2"/>
</dbReference>
<name>A0A6A2ZGH6_HIBSY</name>
<keyword evidence="2" id="KW-0812">Transmembrane</keyword>
<feature type="domain" description="Reverse transcriptase Ty1/copia-type" evidence="3">
    <location>
        <begin position="380"/>
        <end position="454"/>
    </location>
</feature>
<feature type="region of interest" description="Disordered" evidence="1">
    <location>
        <begin position="530"/>
        <end position="569"/>
    </location>
</feature>
<organism evidence="4 5">
    <name type="scientific">Hibiscus syriacus</name>
    <name type="common">Rose of Sharon</name>
    <dbReference type="NCBI Taxonomy" id="106335"/>
    <lineage>
        <taxon>Eukaryota</taxon>
        <taxon>Viridiplantae</taxon>
        <taxon>Streptophyta</taxon>
        <taxon>Embryophyta</taxon>
        <taxon>Tracheophyta</taxon>
        <taxon>Spermatophyta</taxon>
        <taxon>Magnoliopsida</taxon>
        <taxon>eudicotyledons</taxon>
        <taxon>Gunneridae</taxon>
        <taxon>Pentapetalae</taxon>
        <taxon>rosids</taxon>
        <taxon>malvids</taxon>
        <taxon>Malvales</taxon>
        <taxon>Malvaceae</taxon>
        <taxon>Malvoideae</taxon>
        <taxon>Hibiscus</taxon>
    </lineage>
</organism>
<evidence type="ECO:0000259" key="3">
    <source>
        <dbReference type="Pfam" id="PF07727"/>
    </source>
</evidence>
<dbReference type="Proteomes" id="UP000436088">
    <property type="component" value="Unassembled WGS sequence"/>
</dbReference>
<accession>A0A6A2ZGH6</accession>
<dbReference type="InterPro" id="IPR043502">
    <property type="entry name" value="DNA/RNA_pol_sf"/>
</dbReference>
<keyword evidence="5" id="KW-1185">Reference proteome</keyword>
<feature type="domain" description="Reverse transcriptase Ty1/copia-type" evidence="3">
    <location>
        <begin position="464"/>
        <end position="529"/>
    </location>
</feature>
<dbReference type="AlphaFoldDB" id="A0A6A2ZGH6"/>
<keyword evidence="2" id="KW-0472">Membrane</keyword>
<gene>
    <name evidence="4" type="ORF">F3Y22_tig00110895pilonHSYRG00464</name>
</gene>
<sequence length="569" mass="63819">MMEEAHRMKKTIGKSQQMKDYAGLGLREDMDQIYSAQSDSNWVSYSPFTKLIPTGPAVKIKWDGLEKHNKFQSLYESNKDERCNLIDEENEGVHEVEVNVLGKEVEGKVLKKENSEVNLKSSKRWKLGYLISACLSIKSASDGRKERGRYAIVYRRSQDRRIWLCSSNEADIICSECYSSRNAALLAVSLPSQRCYPRHATGPVFSNHIATSSWCLPYSVVLITATTLPVYYGHSTRTICFRRCLVTVRQLRFLVAQPVVPCAIIVGNLVMFVINTGSSMVVQLTGLHRNPPRAHFTIPPTIEFKSACTVSEGSSPFAFLSPSPDLTSGMVIGNARRHGGLYILEAPPSALIPNCSLTPFISSFVLVSLTDAAVDIVLWHFRYKARLVAKGFTQTHRVNYLETFAPVVKLNTIRVLSSLPVNNDWIIHQLDIKNAFLNDNLEEKVYMQVPQGIHSGITGYCQSDHTLFVKIAPDKKKSILIVYVDDIIITGDDLVEIEKLKTLLAKEFETKDLGTLRYFLGMEIDKATQNKSQHSTSDHLMDGSEDEDDVDDVLYGEEDESQISSDNDS</sequence>
<reference evidence="4" key="1">
    <citation type="submission" date="2019-09" db="EMBL/GenBank/DDBJ databases">
        <title>Draft genome information of white flower Hibiscus syriacus.</title>
        <authorList>
            <person name="Kim Y.-M."/>
        </authorList>
    </citation>
    <scope>NUCLEOTIDE SEQUENCE [LARGE SCALE GENOMIC DNA]</scope>
    <source>
        <strain evidence="4">YM2019G1</strain>
    </source>
</reference>
<feature type="compositionally biased region" description="Acidic residues" evidence="1">
    <location>
        <begin position="543"/>
        <end position="569"/>
    </location>
</feature>
<comment type="caution">
    <text evidence="4">The sequence shown here is derived from an EMBL/GenBank/DDBJ whole genome shotgun (WGS) entry which is preliminary data.</text>
</comment>
<evidence type="ECO:0000256" key="1">
    <source>
        <dbReference type="SAM" id="MobiDB-lite"/>
    </source>
</evidence>
<keyword evidence="2" id="KW-1133">Transmembrane helix</keyword>
<feature type="transmembrane region" description="Helical" evidence="2">
    <location>
        <begin position="251"/>
        <end position="274"/>
    </location>
</feature>
<evidence type="ECO:0000256" key="2">
    <source>
        <dbReference type="SAM" id="Phobius"/>
    </source>
</evidence>
<protein>
    <recommendedName>
        <fullName evidence="3">Reverse transcriptase Ty1/copia-type domain-containing protein</fullName>
    </recommendedName>
</protein>
<evidence type="ECO:0000313" key="5">
    <source>
        <dbReference type="Proteomes" id="UP000436088"/>
    </source>
</evidence>